<dbReference type="Proteomes" id="UP001480595">
    <property type="component" value="Unassembled WGS sequence"/>
</dbReference>
<evidence type="ECO:0000256" key="1">
    <source>
        <dbReference type="SAM" id="MobiDB-lite"/>
    </source>
</evidence>
<protein>
    <submittedName>
        <fullName evidence="2">Uncharacterized protein</fullName>
    </submittedName>
</protein>
<name>A0ABR1STA6_9PEZI</name>
<gene>
    <name evidence="2" type="ORF">PG994_015265</name>
</gene>
<reference evidence="2 3" key="1">
    <citation type="submission" date="2023-01" db="EMBL/GenBank/DDBJ databases">
        <title>Analysis of 21 Apiospora genomes using comparative genomics revels a genus with tremendous synthesis potential of carbohydrate active enzymes and secondary metabolites.</title>
        <authorList>
            <person name="Sorensen T."/>
        </authorList>
    </citation>
    <scope>NUCLEOTIDE SEQUENCE [LARGE SCALE GENOMIC DNA]</scope>
    <source>
        <strain evidence="2 3">CBS 135458</strain>
    </source>
</reference>
<comment type="caution">
    <text evidence="2">The sequence shown here is derived from an EMBL/GenBank/DDBJ whole genome shotgun (WGS) entry which is preliminary data.</text>
</comment>
<evidence type="ECO:0000313" key="3">
    <source>
        <dbReference type="Proteomes" id="UP001480595"/>
    </source>
</evidence>
<feature type="compositionally biased region" description="Acidic residues" evidence="1">
    <location>
        <begin position="79"/>
        <end position="92"/>
    </location>
</feature>
<feature type="region of interest" description="Disordered" evidence="1">
    <location>
        <begin position="73"/>
        <end position="110"/>
    </location>
</feature>
<dbReference type="GeneID" id="92099737"/>
<evidence type="ECO:0000313" key="2">
    <source>
        <dbReference type="EMBL" id="KAK8036768.1"/>
    </source>
</evidence>
<accession>A0ABR1STA6</accession>
<sequence>MASSYEYQQAELAVKDATIARLEEELARAKRGRTRRAIPNPNKRFMDLAEALGAPGQEEVIVVEEEPLRRRRRAREVAVVEEEEEDEEEEIEPPQIMTRSGRMVKRRRLS</sequence>
<dbReference type="RefSeq" id="XP_066707586.1">
    <property type="nucleotide sequence ID" value="XM_066866672.1"/>
</dbReference>
<dbReference type="EMBL" id="JAQQWL010000018">
    <property type="protein sequence ID" value="KAK8036768.1"/>
    <property type="molecule type" value="Genomic_DNA"/>
</dbReference>
<organism evidence="2 3">
    <name type="scientific">Apiospora phragmitis</name>
    <dbReference type="NCBI Taxonomy" id="2905665"/>
    <lineage>
        <taxon>Eukaryota</taxon>
        <taxon>Fungi</taxon>
        <taxon>Dikarya</taxon>
        <taxon>Ascomycota</taxon>
        <taxon>Pezizomycotina</taxon>
        <taxon>Sordariomycetes</taxon>
        <taxon>Xylariomycetidae</taxon>
        <taxon>Amphisphaeriales</taxon>
        <taxon>Apiosporaceae</taxon>
        <taxon>Apiospora</taxon>
    </lineage>
</organism>
<proteinExistence type="predicted"/>
<keyword evidence="3" id="KW-1185">Reference proteome</keyword>